<dbReference type="GO" id="GO:0098554">
    <property type="term" value="C:cytoplasmic side of endoplasmic reticulum membrane"/>
    <property type="evidence" value="ECO:0007669"/>
    <property type="project" value="TreeGrafter"/>
</dbReference>
<keyword evidence="7 9" id="KW-0472">Membrane</keyword>
<dbReference type="STRING" id="1314781.A0A165CI03"/>
<keyword evidence="5" id="KW-0256">Endoplasmic reticulum</keyword>
<organism evidence="10 11">
    <name type="scientific">Exidia glandulosa HHB12029</name>
    <dbReference type="NCBI Taxonomy" id="1314781"/>
    <lineage>
        <taxon>Eukaryota</taxon>
        <taxon>Fungi</taxon>
        <taxon>Dikarya</taxon>
        <taxon>Basidiomycota</taxon>
        <taxon>Agaricomycotina</taxon>
        <taxon>Agaricomycetes</taxon>
        <taxon>Auriculariales</taxon>
        <taxon>Exidiaceae</taxon>
        <taxon>Exidia</taxon>
    </lineage>
</organism>
<feature type="region of interest" description="Disordered" evidence="8">
    <location>
        <begin position="364"/>
        <end position="395"/>
    </location>
</feature>
<feature type="transmembrane region" description="Helical" evidence="9">
    <location>
        <begin position="232"/>
        <end position="254"/>
    </location>
</feature>
<feature type="transmembrane region" description="Helical" evidence="9">
    <location>
        <begin position="188"/>
        <end position="212"/>
    </location>
</feature>
<comment type="subcellular location">
    <subcellularLocation>
        <location evidence="1">Endoplasmic reticulum membrane</location>
        <topology evidence="1">Multi-pass membrane protein</topology>
    </subcellularLocation>
</comment>
<feature type="compositionally biased region" description="Basic residues" evidence="8">
    <location>
        <begin position="383"/>
        <end position="395"/>
    </location>
</feature>
<feature type="transmembrane region" description="Helical" evidence="9">
    <location>
        <begin position="274"/>
        <end position="296"/>
    </location>
</feature>
<dbReference type="GO" id="GO:0006465">
    <property type="term" value="P:signal peptide processing"/>
    <property type="evidence" value="ECO:0007669"/>
    <property type="project" value="TreeGrafter"/>
</dbReference>
<sequence>MATTPALPDVLSSYAGLLFLATTSIYAGSFASLPSKGDEDEEVPERISSEDAWLFPVLAGGALLSLYLAMRYLGPEWINWVIGWYFAASGILAVWKTSTGLARYLTPTKTWQSFRQWRFLVLENSLEIVNLSFRTPSLLLLLPSAVPSILYIFLAGEKKSALLSNILGLSFSYTALSVLRLDSFKTGTILLGALFFYDIFFVFGTNVMVSVATGLDVPIKLVWPKSLAFSSASGFSMLGLGDIVIPGAFVSLALRYDLQRSTFKAYNKPFRKPYFTSAIIAYIAGLVTTIVVMHTFKAAQPALLYLSPACILSFFITALSRGELSEAWAYEDGAAPEAKDAVKESPPKPKTVAAMDIPSFITVAAPENPPTEDSTPEAQPITKAKKRKPKKANDD</sequence>
<dbReference type="EMBL" id="KV426319">
    <property type="protein sequence ID" value="KZV82505.1"/>
    <property type="molecule type" value="Genomic_DNA"/>
</dbReference>
<dbReference type="InterPro" id="IPR006639">
    <property type="entry name" value="Preselin/SPP"/>
</dbReference>
<proteinExistence type="inferred from homology"/>
<dbReference type="InParanoid" id="A0A165CI03"/>
<evidence type="ECO:0000256" key="9">
    <source>
        <dbReference type="SAM" id="Phobius"/>
    </source>
</evidence>
<dbReference type="InterPro" id="IPR007369">
    <property type="entry name" value="Peptidase_A22B_SPP"/>
</dbReference>
<dbReference type="GO" id="GO:0042500">
    <property type="term" value="F:aspartic endopeptidase activity, intramembrane cleaving"/>
    <property type="evidence" value="ECO:0007669"/>
    <property type="project" value="InterPro"/>
</dbReference>
<dbReference type="Pfam" id="PF04258">
    <property type="entry name" value="Peptidase_A22B"/>
    <property type="match status" value="1"/>
</dbReference>
<reference evidence="10 11" key="1">
    <citation type="journal article" date="2016" name="Mol. Biol. Evol.">
        <title>Comparative Genomics of Early-Diverging Mushroom-Forming Fungi Provides Insights into the Origins of Lignocellulose Decay Capabilities.</title>
        <authorList>
            <person name="Nagy L.G."/>
            <person name="Riley R."/>
            <person name="Tritt A."/>
            <person name="Adam C."/>
            <person name="Daum C."/>
            <person name="Floudas D."/>
            <person name="Sun H."/>
            <person name="Yadav J.S."/>
            <person name="Pangilinan J."/>
            <person name="Larsson K.H."/>
            <person name="Matsuura K."/>
            <person name="Barry K."/>
            <person name="Labutti K."/>
            <person name="Kuo R."/>
            <person name="Ohm R.A."/>
            <person name="Bhattacharya S.S."/>
            <person name="Shirouzu T."/>
            <person name="Yoshinaga Y."/>
            <person name="Martin F.M."/>
            <person name="Grigoriev I.V."/>
            <person name="Hibbett D.S."/>
        </authorList>
    </citation>
    <scope>NUCLEOTIDE SEQUENCE [LARGE SCALE GENOMIC DNA]</scope>
    <source>
        <strain evidence="10 11">HHB12029</strain>
    </source>
</reference>
<protein>
    <recommendedName>
        <fullName evidence="12">Peptidase A22B, signal peptide peptidase</fullName>
    </recommendedName>
</protein>
<dbReference type="AlphaFoldDB" id="A0A165CI03"/>
<feature type="transmembrane region" description="Helical" evidence="9">
    <location>
        <begin position="77"/>
        <end position="95"/>
    </location>
</feature>
<dbReference type="PANTHER" id="PTHR12174:SF23">
    <property type="entry name" value="MINOR HISTOCOMPATIBILITY ANTIGEN H13"/>
    <property type="match status" value="1"/>
</dbReference>
<feature type="transmembrane region" description="Helical" evidence="9">
    <location>
        <begin position="52"/>
        <end position="71"/>
    </location>
</feature>
<name>A0A165CI03_EXIGL</name>
<evidence type="ECO:0000313" key="10">
    <source>
        <dbReference type="EMBL" id="KZV82505.1"/>
    </source>
</evidence>
<feature type="transmembrane region" description="Helical" evidence="9">
    <location>
        <begin position="302"/>
        <end position="320"/>
    </location>
</feature>
<evidence type="ECO:0000256" key="3">
    <source>
        <dbReference type="ARBA" id="ARBA00022692"/>
    </source>
</evidence>
<gene>
    <name evidence="10" type="ORF">EXIGLDRAFT_657026</name>
</gene>
<evidence type="ECO:0000256" key="4">
    <source>
        <dbReference type="ARBA" id="ARBA00022801"/>
    </source>
</evidence>
<keyword evidence="3 9" id="KW-0812">Transmembrane</keyword>
<evidence type="ECO:0000256" key="2">
    <source>
        <dbReference type="ARBA" id="ARBA00006859"/>
    </source>
</evidence>
<comment type="similarity">
    <text evidence="2">Belongs to the peptidase A22B family.</text>
</comment>
<evidence type="ECO:0000256" key="7">
    <source>
        <dbReference type="ARBA" id="ARBA00023136"/>
    </source>
</evidence>
<dbReference type="Proteomes" id="UP000077266">
    <property type="component" value="Unassembled WGS sequence"/>
</dbReference>
<evidence type="ECO:0000256" key="1">
    <source>
        <dbReference type="ARBA" id="ARBA00004477"/>
    </source>
</evidence>
<dbReference type="GO" id="GO:0033619">
    <property type="term" value="P:membrane protein proteolysis"/>
    <property type="evidence" value="ECO:0007669"/>
    <property type="project" value="TreeGrafter"/>
</dbReference>
<dbReference type="PANTHER" id="PTHR12174">
    <property type="entry name" value="SIGNAL PEPTIDE PEPTIDASE"/>
    <property type="match status" value="1"/>
</dbReference>
<keyword evidence="11" id="KW-1185">Reference proteome</keyword>
<feature type="transmembrane region" description="Helical" evidence="9">
    <location>
        <begin position="138"/>
        <end position="156"/>
    </location>
</feature>
<dbReference type="OrthoDB" id="29661at2759"/>
<feature type="transmembrane region" description="Helical" evidence="9">
    <location>
        <begin position="162"/>
        <end position="181"/>
    </location>
</feature>
<evidence type="ECO:0000313" key="11">
    <source>
        <dbReference type="Proteomes" id="UP000077266"/>
    </source>
</evidence>
<evidence type="ECO:0000256" key="8">
    <source>
        <dbReference type="SAM" id="MobiDB-lite"/>
    </source>
</evidence>
<dbReference type="GO" id="GO:0098553">
    <property type="term" value="C:lumenal side of endoplasmic reticulum membrane"/>
    <property type="evidence" value="ECO:0007669"/>
    <property type="project" value="TreeGrafter"/>
</dbReference>
<keyword evidence="4" id="KW-0378">Hydrolase</keyword>
<keyword evidence="6 9" id="KW-1133">Transmembrane helix</keyword>
<evidence type="ECO:0000256" key="6">
    <source>
        <dbReference type="ARBA" id="ARBA00022989"/>
    </source>
</evidence>
<evidence type="ECO:0008006" key="12">
    <source>
        <dbReference type="Google" id="ProtNLM"/>
    </source>
</evidence>
<accession>A0A165CI03</accession>
<dbReference type="SMART" id="SM00730">
    <property type="entry name" value="PSN"/>
    <property type="match status" value="1"/>
</dbReference>
<dbReference type="FunCoup" id="A0A165CI03">
    <property type="interactions" value="184"/>
</dbReference>
<evidence type="ECO:0000256" key="5">
    <source>
        <dbReference type="ARBA" id="ARBA00022824"/>
    </source>
</evidence>
<feature type="transmembrane region" description="Helical" evidence="9">
    <location>
        <begin position="12"/>
        <end position="31"/>
    </location>
</feature>